<evidence type="ECO:0000313" key="13">
    <source>
        <dbReference type="Proteomes" id="UP000075840"/>
    </source>
</evidence>
<evidence type="ECO:0000256" key="3">
    <source>
        <dbReference type="ARBA" id="ARBA00022588"/>
    </source>
</evidence>
<feature type="signal peptide" evidence="10">
    <location>
        <begin position="1"/>
        <end position="41"/>
    </location>
</feature>
<organism evidence="12 13">
    <name type="scientific">Anopheles arabiensis</name>
    <name type="common">Mosquito</name>
    <dbReference type="NCBI Taxonomy" id="7173"/>
    <lineage>
        <taxon>Eukaryota</taxon>
        <taxon>Metazoa</taxon>
        <taxon>Ecdysozoa</taxon>
        <taxon>Arthropoda</taxon>
        <taxon>Hexapoda</taxon>
        <taxon>Insecta</taxon>
        <taxon>Pterygota</taxon>
        <taxon>Neoptera</taxon>
        <taxon>Endopterygota</taxon>
        <taxon>Diptera</taxon>
        <taxon>Nematocera</taxon>
        <taxon>Culicoidea</taxon>
        <taxon>Culicidae</taxon>
        <taxon>Anophelinae</taxon>
        <taxon>Anopheles</taxon>
    </lineage>
</organism>
<dbReference type="GO" id="GO:0045087">
    <property type="term" value="P:innate immune response"/>
    <property type="evidence" value="ECO:0007669"/>
    <property type="project" value="UniProtKB-KW"/>
</dbReference>
<evidence type="ECO:0000259" key="11">
    <source>
        <dbReference type="PROSITE" id="PS50240"/>
    </source>
</evidence>
<dbReference type="InterPro" id="IPR051333">
    <property type="entry name" value="CLIP_Serine_Protease"/>
</dbReference>
<feature type="chain" id="PRO_5043702610" description="Peptidase S1 domain-containing protein" evidence="10">
    <location>
        <begin position="42"/>
        <end position="2566"/>
    </location>
</feature>
<dbReference type="PANTHER" id="PTHR24260:SF147">
    <property type="entry name" value="EG:BACR7A4.3 PROTEIN-RELATED"/>
    <property type="match status" value="1"/>
</dbReference>
<dbReference type="VEuPathDB" id="VectorBase:AARA21_013646"/>
<feature type="domain" description="Peptidase S1" evidence="11">
    <location>
        <begin position="1365"/>
        <end position="1622"/>
    </location>
</feature>
<dbReference type="SMART" id="SM00020">
    <property type="entry name" value="Tryp_SPc"/>
    <property type="match status" value="6"/>
</dbReference>
<feature type="domain" description="Peptidase S1" evidence="11">
    <location>
        <begin position="2131"/>
        <end position="2371"/>
    </location>
</feature>
<dbReference type="PROSITE" id="PS50240">
    <property type="entry name" value="TRYPSIN_DOM"/>
    <property type="match status" value="8"/>
</dbReference>
<feature type="compositionally biased region" description="Acidic residues" evidence="9">
    <location>
        <begin position="2464"/>
        <end position="2475"/>
    </location>
</feature>
<proteinExistence type="inferred from homology"/>
<feature type="domain" description="Peptidase S1" evidence="11">
    <location>
        <begin position="1671"/>
        <end position="1860"/>
    </location>
</feature>
<feature type="domain" description="Peptidase S1" evidence="11">
    <location>
        <begin position="1077"/>
        <end position="1371"/>
    </location>
</feature>
<dbReference type="GO" id="GO:0005576">
    <property type="term" value="C:extracellular region"/>
    <property type="evidence" value="ECO:0007669"/>
    <property type="project" value="UniProtKB-SubCell"/>
</dbReference>
<dbReference type="InterPro" id="IPR001314">
    <property type="entry name" value="Peptidase_S1A"/>
</dbReference>
<evidence type="ECO:0000313" key="12">
    <source>
        <dbReference type="EnsemblMetazoa" id="AARA002871-PA"/>
    </source>
</evidence>
<dbReference type="VEuPathDB" id="VectorBase:AARA21_007004"/>
<evidence type="ECO:0000256" key="7">
    <source>
        <dbReference type="ARBA" id="ARBA00023180"/>
    </source>
</evidence>
<evidence type="ECO:0000256" key="8">
    <source>
        <dbReference type="ARBA" id="ARBA00024195"/>
    </source>
</evidence>
<keyword evidence="13" id="KW-1185">Reference proteome</keyword>
<name>A0A182HNN2_ANOAR</name>
<dbReference type="PROSITE" id="PS00135">
    <property type="entry name" value="TRYPSIN_SER"/>
    <property type="match status" value="2"/>
</dbReference>
<evidence type="ECO:0000256" key="1">
    <source>
        <dbReference type="ARBA" id="ARBA00004613"/>
    </source>
</evidence>
<dbReference type="FunFam" id="2.40.10.10:FF:000028">
    <property type="entry name" value="Serine protease easter"/>
    <property type="match status" value="2"/>
</dbReference>
<feature type="domain" description="Peptidase S1" evidence="11">
    <location>
        <begin position="603"/>
        <end position="848"/>
    </location>
</feature>
<protein>
    <recommendedName>
        <fullName evidence="11">Peptidase S1 domain-containing protein</fullName>
    </recommendedName>
</protein>
<dbReference type="InterPro" id="IPR001254">
    <property type="entry name" value="Trypsin_dom"/>
</dbReference>
<feature type="domain" description="Peptidase S1" evidence="11">
    <location>
        <begin position="1879"/>
        <end position="2124"/>
    </location>
</feature>
<keyword evidence="6" id="KW-1015">Disulfide bond</keyword>
<evidence type="ECO:0000256" key="9">
    <source>
        <dbReference type="SAM" id="MobiDB-lite"/>
    </source>
</evidence>
<keyword evidence="7" id="KW-0325">Glycoprotein</keyword>
<dbReference type="PRINTS" id="PR00722">
    <property type="entry name" value="CHYMOTRYPSIN"/>
</dbReference>
<dbReference type="PANTHER" id="PTHR24260">
    <property type="match status" value="1"/>
</dbReference>
<dbReference type="Gene3D" id="2.40.10.10">
    <property type="entry name" value="Trypsin-like serine proteases"/>
    <property type="match status" value="10"/>
</dbReference>
<dbReference type="VEuPathDB" id="VectorBase:AARA21_005961"/>
<dbReference type="CDD" id="cd00190">
    <property type="entry name" value="Tryp_SPc"/>
    <property type="match status" value="4"/>
</dbReference>
<dbReference type="GO" id="GO:0006508">
    <property type="term" value="P:proteolysis"/>
    <property type="evidence" value="ECO:0007669"/>
    <property type="project" value="InterPro"/>
</dbReference>
<dbReference type="EMBL" id="APCN01001949">
    <property type="status" value="NOT_ANNOTATED_CDS"/>
    <property type="molecule type" value="Genomic_DNA"/>
</dbReference>
<evidence type="ECO:0000256" key="6">
    <source>
        <dbReference type="ARBA" id="ARBA00023157"/>
    </source>
</evidence>
<feature type="domain" description="Peptidase S1" evidence="11">
    <location>
        <begin position="76"/>
        <end position="321"/>
    </location>
</feature>
<comment type="similarity">
    <text evidence="8">Belongs to the peptidase S1 family. CLIP subfamily.</text>
</comment>
<dbReference type="Pfam" id="PF00089">
    <property type="entry name" value="Trypsin"/>
    <property type="match status" value="10"/>
</dbReference>
<comment type="subcellular location">
    <subcellularLocation>
        <location evidence="1">Secreted</location>
    </subcellularLocation>
</comment>
<dbReference type="VEuPathDB" id="VectorBase:AARA21_009092"/>
<feature type="domain" description="Peptidase S1" evidence="11">
    <location>
        <begin position="370"/>
        <end position="568"/>
    </location>
</feature>
<dbReference type="InterPro" id="IPR033116">
    <property type="entry name" value="TRYPSIN_SER"/>
</dbReference>
<reference evidence="12" key="1">
    <citation type="submission" date="2022-08" db="UniProtKB">
        <authorList>
            <consortium name="EnsemblMetazoa"/>
        </authorList>
    </citation>
    <scope>IDENTIFICATION</scope>
    <source>
        <strain evidence="12">Dongola</strain>
    </source>
</reference>
<evidence type="ECO:0000256" key="10">
    <source>
        <dbReference type="SAM" id="SignalP"/>
    </source>
</evidence>
<dbReference type="VEuPathDB" id="VectorBase:AARA21_002311"/>
<dbReference type="Proteomes" id="UP000075840">
    <property type="component" value="Unassembled WGS sequence"/>
</dbReference>
<dbReference type="VEuPathDB" id="VectorBase:AARA002871"/>
<sequence length="2566" mass="285366">MFILQSGFIIRGGQTHLFLSGLVKMNMLLLVLLVTVSSVQCTDFLDDPPSDYTVGKGFEDCASRFSAIWKIPFIQGLGGTRAYQGEFQHMAAIGWTRSENKIDYLCGGSLITLKFVLTAAHCAVDYDNLPPDTVRLGDTDLASTDDDESAQQIPIARFIKHPQYRESRKYFDIALVELANVVDADDAVCVACVWREPEAPTNLLDAVGFGALGFGEKLSPTLQKVQLRALSAVQCAERIPANRRQMPEGLRDDQLCAHSKTMDTCEGDSGGPLQTEALDVFGETYPLVVGVVSFGTPCIEGSTGVYTRVSSYVDWIEKEVNQSLSYKTCTGVGMCSRKRNVAVSATVRPKWPINRVGLLWEREETDIYQCGGLLIDFQYVLTSAECFTSSKGFPKFVSAAADGDRVPIADVFVHPQYRRKGVAFDIALIKLRKYANLEETQPICPMIGKQLAQSSHIPVGVGASTVNRRFHLQYFNSSATSYVLQISAREQCTLDKKANWTDLVCIKRNISLVPDTCKVDFGGPVLIEEREDVYRAYGVISRRTKGCGGDAIFTEIAPHLQWLESIMFKQLNQWLVFAEYYRRTALKDCIKNSEGTYYGTDSAYGGIDAYEGEFQHMAAIGWRRAGGKIDYDCGGILISKQFVLTAAHCAQDNENKRPDLVLLGDTVLERFYDIESTQKIAIHDIKVHPYYNPYYKYFDVALIELEKSAIYSTTVCRACLWQENYVPTGPMDAAGWGALGFFENPSPLLQHVVVRHIDKTACERKLTINKNRIPQGIREDQFCAAGRNMDTCEGDSGGPLGVKQYTLGGIEVPLVVGVVSFGTACQPGSVGVYSKVSEYVKWIEQTTKTSMSIKDCIEESFCFHENDINVGYHSFNAKSRFGLLWNEYDSDPNQCGATLIDYQYLLTAASCVTTGLGHPKYVIAKNGERAAISNVYISPKYSAGRPENDIALLKIAQYTNLQVYQPACLWDRQSSGMWEFEPRFSANGLNQTSRNPVESLQLSTATMRNIFTHLTVVLMIASIALGQHFLEQPPINYTEGKNFEDCELRFVTSYDQHESERKLHSWVTNIEMDLIVAYGGERAYKGEFQHMAAIGWTRSGATIDYLCGAYHRIQYDWETQISLARMMTNQHNKFRLHASSNIRSIESREVCTGVNVCDRKFNRSVAVLFEPQWTNSRVGLLWKENETDIYQCGGLLIDYQFVITSADCITSNKGPPTYVASSSNSDRAAIEEVFVHPRFTQGQPYFDIAIIKLRKYANLDEMYPVCPWTEQKHGDWRQVSLLAGATLLQRQSYVTVFNITTKGFGQYYAHGQDCSVGENVAHNDLNCISNSDAFIPGLCQVDYGGPVMTKYVDKQFKVHGIVSRLTQGCGEKMIFTSLIPHRLWLESIIFKQLHERLALVGWTRASGKIDYLCGGSLIGEQFILTAAHCKQDESGLRPDTVRLGTHDARYAQQIAIRDIIVHPSYDNYTKYFDVALIELGQNAWISPAVCPACLWQEGESPSGPMEAIAFGVTNLNDDPSPTLQRVVLSYRLKEECEKVLTTNKTRIPQGVRADQFCVAGKDMATCASDSGSPVDVKRVDMSGSMVSLINGVVSFGTVCVPGLVGVYTKVSEYVEWIEQMTQTSMSYRACTKEIKCFRKPGEPSNMNINLFKTNSRFGLLWDEFEGSPNECGATLIDYQYLLTTASCVTTSKGHPKFVISTRGERVAISNVYVSHNYSSPTNDIALLKIDKYANHNVYPPVCLWDHQSDGEYQFSPEFSAYGLEEPIGESSESLFVTARTGSGCEEELVSGTDLQCFHNKVPLMPGVCWMDHGGPVIGRTHSSKTVHMYGVVSPLSRSCGSNLFMVDVTPHIPWIEAIVFDCELRFPATKVDESSHIESYGGERAYKGEFQHMAAIGWTRSGATIDYLCGGSLITWRFVLTASHCSVDSNNLPPDTVRLGDTDLASTDDDESAQQIPIARFIKHPQYRESRKYYDIAVVELEKNVIPNSAICVACVWRELEAPGDLLDAVGFGALGFGEKLSPTLQKVKLQAVDASICADRLPTNRRQMPEGLRDDQLCAHSETMDTCEGDSGGPLQTDRHDLFGNTFPLVVGVVSFGTPCTDGSTGVYTRVSSYLDWIEKEVNQSLSYEVCTGVNVCDRKLNPSISATIEPKWTNSRVGLLWKETETDIYQCGGSLIDYQFVITSSDCVTSNKGPPTYVASSSNSDRAAIEEVFVHPRFIKGQPYFDIAIIKLRKYANLDEMYPACLWSEERHDDWRQFNLLAGASVPQMRSYVEEFNISVKSFVQYYVHGKDCSVGENVAHNDLKCISNDPTLVPGLCQVDYGGPVMTKYYDEQFKVHGIVSRLTQGCESNVIFTRLAPHRQWLESIIFKQLNERLTLQNDYIRMLHDYTGFYGAFGGFRALRGEFQHMVAIGWTRASGKIDYLCGGTLISKQFVLTAAHCAWDGDNLRPDTVRLGDTDLGSTEDDDGMDTSEGDSGGPIGVKLFNVGGALIPLINGVVSFGTPCTAGLIGCILKQDSTSSAVISDVYISPVYRAGRPESDLALLMIAQCANHQIYRPVCLWDL</sequence>
<keyword evidence="4 10" id="KW-0732">Signal</keyword>
<dbReference type="InterPro" id="IPR043504">
    <property type="entry name" value="Peptidase_S1_PA_chymotrypsin"/>
</dbReference>
<dbReference type="InterPro" id="IPR009003">
    <property type="entry name" value="Peptidase_S1_PA"/>
</dbReference>
<dbReference type="InterPro" id="IPR018114">
    <property type="entry name" value="TRYPSIN_HIS"/>
</dbReference>
<dbReference type="GO" id="GO:0004252">
    <property type="term" value="F:serine-type endopeptidase activity"/>
    <property type="evidence" value="ECO:0007669"/>
    <property type="project" value="InterPro"/>
</dbReference>
<dbReference type="VEuPathDB" id="VectorBase:AARA21_001558"/>
<keyword evidence="3" id="KW-0399">Innate immunity</keyword>
<evidence type="ECO:0000256" key="4">
    <source>
        <dbReference type="ARBA" id="ARBA00022729"/>
    </source>
</evidence>
<keyword evidence="2" id="KW-0964">Secreted</keyword>
<evidence type="ECO:0000256" key="5">
    <source>
        <dbReference type="ARBA" id="ARBA00022859"/>
    </source>
</evidence>
<dbReference type="PROSITE" id="PS00134">
    <property type="entry name" value="TRYPSIN_HIS"/>
    <property type="match status" value="5"/>
</dbReference>
<feature type="region of interest" description="Disordered" evidence="9">
    <location>
        <begin position="2456"/>
        <end position="2479"/>
    </location>
</feature>
<keyword evidence="5" id="KW-0391">Immunity</keyword>
<accession>A0A182HNN2</accession>
<evidence type="ECO:0000256" key="2">
    <source>
        <dbReference type="ARBA" id="ARBA00022525"/>
    </source>
</evidence>
<dbReference type="SUPFAM" id="SSF50494">
    <property type="entry name" value="Trypsin-like serine proteases"/>
    <property type="match status" value="10"/>
</dbReference>
<dbReference type="EnsemblMetazoa" id="AARA002871-RA">
    <property type="protein sequence ID" value="AARA002871-PA"/>
    <property type="gene ID" value="AARA002871"/>
</dbReference>